<dbReference type="Gene3D" id="2.180.10.10">
    <property type="entry name" value="RHS repeat-associated core"/>
    <property type="match status" value="2"/>
</dbReference>
<evidence type="ECO:0000256" key="3">
    <source>
        <dbReference type="ARBA" id="ARBA00022729"/>
    </source>
</evidence>
<dbReference type="GO" id="GO:0005576">
    <property type="term" value="C:extracellular region"/>
    <property type="evidence" value="ECO:0007669"/>
    <property type="project" value="UniProtKB-SubCell"/>
</dbReference>
<dbReference type="NCBIfam" id="TIGR03696">
    <property type="entry name" value="Rhs_assc_core"/>
    <property type="match status" value="1"/>
</dbReference>
<comment type="subcellular location">
    <subcellularLocation>
        <location evidence="1">Secreted</location>
    </subcellularLocation>
</comment>
<dbReference type="SMART" id="SM00458">
    <property type="entry name" value="RICIN"/>
    <property type="match status" value="2"/>
</dbReference>
<dbReference type="SUPFAM" id="SSF50370">
    <property type="entry name" value="Ricin B-like lectins"/>
    <property type="match status" value="2"/>
</dbReference>
<dbReference type="Pfam" id="PF25023">
    <property type="entry name" value="TEN_YD-shell"/>
    <property type="match status" value="2"/>
</dbReference>
<gene>
    <name evidence="7" type="ORF">CDL26_07375</name>
</gene>
<keyword evidence="2" id="KW-0964">Secreted</keyword>
<feature type="compositionally biased region" description="Polar residues" evidence="5">
    <location>
        <begin position="1352"/>
        <end position="1365"/>
    </location>
</feature>
<dbReference type="InterPro" id="IPR050708">
    <property type="entry name" value="T6SS_VgrG/RHS"/>
</dbReference>
<dbReference type="InterPro" id="IPR031325">
    <property type="entry name" value="RHS_repeat"/>
</dbReference>
<dbReference type="InterPro" id="IPR006530">
    <property type="entry name" value="YD"/>
</dbReference>
<dbReference type="CDD" id="cd00161">
    <property type="entry name" value="beta-trefoil_Ricin-like"/>
    <property type="match status" value="2"/>
</dbReference>
<dbReference type="InterPro" id="IPR000772">
    <property type="entry name" value="Ricin_B_lectin"/>
</dbReference>
<evidence type="ECO:0000256" key="4">
    <source>
        <dbReference type="ARBA" id="ARBA00022737"/>
    </source>
</evidence>
<dbReference type="Pfam" id="PF24517">
    <property type="entry name" value="CBM96"/>
    <property type="match status" value="1"/>
</dbReference>
<dbReference type="NCBIfam" id="NF033679">
    <property type="entry name" value="DNRLRE_dom"/>
    <property type="match status" value="1"/>
</dbReference>
<feature type="domain" description="Ricin B lectin" evidence="6">
    <location>
        <begin position="1238"/>
        <end position="1379"/>
    </location>
</feature>
<dbReference type="InterPro" id="IPR045351">
    <property type="entry name" value="DUF6531"/>
</dbReference>
<evidence type="ECO:0000256" key="2">
    <source>
        <dbReference type="ARBA" id="ARBA00022525"/>
    </source>
</evidence>
<dbReference type="InterPro" id="IPR056823">
    <property type="entry name" value="TEN-like_YD-shell"/>
</dbReference>
<dbReference type="PANTHER" id="PTHR32305">
    <property type="match status" value="1"/>
</dbReference>
<feature type="domain" description="Ricin B lectin" evidence="6">
    <location>
        <begin position="1393"/>
        <end position="1535"/>
    </location>
</feature>
<dbReference type="RefSeq" id="WP_101870573.1">
    <property type="nucleotide sequence ID" value="NZ_NIHS01000010.1"/>
</dbReference>
<keyword evidence="4" id="KW-0677">Repeat</keyword>
<dbReference type="InterPro" id="IPR022385">
    <property type="entry name" value="Rhs_assc_core"/>
</dbReference>
<keyword evidence="3" id="KW-0732">Signal</keyword>
<evidence type="ECO:0000259" key="6">
    <source>
        <dbReference type="SMART" id="SM00458"/>
    </source>
</evidence>
<comment type="caution">
    <text evidence="7">The sequence shown here is derived from an EMBL/GenBank/DDBJ whole genome shotgun (WGS) entry which is preliminary data.</text>
</comment>
<dbReference type="Gene3D" id="2.80.10.50">
    <property type="match status" value="3"/>
</dbReference>
<evidence type="ECO:0000313" key="7">
    <source>
        <dbReference type="EMBL" id="PLT72855.1"/>
    </source>
</evidence>
<evidence type="ECO:0000256" key="5">
    <source>
        <dbReference type="SAM" id="MobiDB-lite"/>
    </source>
</evidence>
<dbReference type="PANTHER" id="PTHR32305:SF15">
    <property type="entry name" value="PROTEIN RHSA-RELATED"/>
    <property type="match status" value="1"/>
</dbReference>
<dbReference type="Pfam" id="PF20148">
    <property type="entry name" value="DUF6531"/>
    <property type="match status" value="1"/>
</dbReference>
<accession>A0A2N5PCP2</accession>
<dbReference type="PROSITE" id="PS50231">
    <property type="entry name" value="RICIN_B_LECTIN"/>
    <property type="match status" value="1"/>
</dbReference>
<dbReference type="NCBIfam" id="TIGR01643">
    <property type="entry name" value="YD_repeat_2x"/>
    <property type="match status" value="2"/>
</dbReference>
<reference evidence="7 8" key="1">
    <citation type="journal article" date="2017" name="Genome Med.">
        <title>A novel Ruminococcus gnavus clade enriched in inflammatory bowel disease patients.</title>
        <authorList>
            <person name="Hall A.B."/>
            <person name="Yassour M."/>
            <person name="Sauk J."/>
            <person name="Garner A."/>
            <person name="Jiang X."/>
            <person name="Arthur T."/>
            <person name="Lagoudas G.K."/>
            <person name="Vatanen T."/>
            <person name="Fornelos N."/>
            <person name="Wilson R."/>
            <person name="Bertha M."/>
            <person name="Cohen M."/>
            <person name="Garber J."/>
            <person name="Khalili H."/>
            <person name="Gevers D."/>
            <person name="Ananthakrishnan A.N."/>
            <person name="Kugathasan S."/>
            <person name="Lander E.S."/>
            <person name="Blainey P."/>
            <person name="Vlamakis H."/>
            <person name="Xavier R.J."/>
            <person name="Huttenhower C."/>
        </authorList>
    </citation>
    <scope>NUCLEOTIDE SEQUENCE [LARGE SCALE GENOMIC DNA]</scope>
    <source>
        <strain evidence="7 8">RJX1124</strain>
    </source>
</reference>
<dbReference type="Gene3D" id="2.60.120.260">
    <property type="entry name" value="Galactose-binding domain-like"/>
    <property type="match status" value="2"/>
</dbReference>
<evidence type="ECO:0000256" key="1">
    <source>
        <dbReference type="ARBA" id="ARBA00004613"/>
    </source>
</evidence>
<dbReference type="InterPro" id="IPR035992">
    <property type="entry name" value="Ricin_B-like_lectins"/>
</dbReference>
<sequence length="2355" mass="264890">MRDRILREVPEKRERCVKHFQMTQKGMAAAVYPAPVHYEEDGQWKEIDNRLEAVQENGREVYRNLASAVRVSFAKESDTKELVTIEKDGKKILWGLSPFLYTKSTRNVNYESEISTFRVLEKENFWKEAEMLDMKVSVLDEEESEEDEIRKMMCVPHLNGEGVYEEILPGIDLHYSIQGEQLKENIRLNRKEAAEQELSFQLTHPGMELRSEEDGGLGLYDSENQESGRIFRLVKPYMYDAAGNQSLQVEFQVEIGTESSVIKVVPDREWMQDTERVYPIVIDPMTETSKTKGNIEDTYVFTGGNVPENPGNVYAYGSFVVGRSDELGKMRALLRFRDLPDIGKGSIIYGATMYIWQFEYSSYSNPELPLLAYEVKNSWDEKSVRWGNQPAVDGAILDYKKVKQVINGNTVSITPIGFNVTRLVRQWYNTGKNYGIMVKSKYEDDENLANRAYARFYASDSPSISSEQFPSGVFYYRNVNGLEDYQSYHEQSAGRAGIGYTNDFTGNVVWSHLDVATEGGPMTTEIRHVYNSSEADTSSRMGYGWRLSSQQELKESGIKDYPYVYIDEDGTKHYFYKDTNDGNKLKDEDGLGLTITVTSSSEHDRYRTMETKDKVKYIFGQDGFLRFIEDLDGNSVKHQYGPNSAGNFLAYVTDAAGGTLNAVYSTDATYSRLTAIQDTKGREIRYGYDARGNLTSITYPDGSKSQFTYDGSHKLLSVTNQDGYRVNYEYTNDFRVPRVSKVSETGQKNAPGQELKISYENGNTTIFEEPGLDGQMERPGDNKKTTWHFDNMGRPTDVLDADGFANNYSYYTSGMKNHKLSKDGSVQKTVYGLLRNPTFDPSHGDGGWYTCRMSDGKRGAITHADGYIGTKSAKLTKTELTSEEGICQDVHLSAGTYTLSAYVKTESLSPEDQGQGVAVSVIRADRTRIMGERCIDYVTDKNVDDGWERLVLTFQLPAEETISVFVGMTRARGTLLVSGVQLETGNVANELNLIDNPGFERCTNDVPDNWGFHAAATGNKSMITADKGRCAVLNGQMEQQLHLSQAVNISGQEGDIFNLSCWVNGFGIPDKQFSVDAAVIYTDGTVKWHQLQCNPNIKGWQFVSNTFSTDDQNEGAKKSYKAIHIYLTYHNQVNQVLFKGVQLVRDDGESYQYDDDGNLINAVSAAEKESFSYDKKGSLTKMGSIDGTGFEYRYDTKNHLTQAANSEGVRYRFTYNDKGQPIRMTADGGKHLGAVIPGRVYYIREKVSGNYLDVKGGEANNAVTAQLYTFNGSAAQKWKLIDGKDGYMQFEPLCGSGYRLDLNNKSDAEGEKIQIYGNNNTDAQKWKLHPNADGSFQITSKATKDKKALTNGPKSTTSGQPVQSYTRKEGNEHQDWYFEPADEGTVSAVPKAGGTYHIRVRHSGQYIDVKNASTAAGTQAVQFNYNGGMNQQYRLLPYDGTYYQLEPVHAPGKVLAKSGTNDRGFSILSLETAMSGAANQLFRFEEVSPGNGYAIICKDGNLSLDVMDYSHQKLADIILTAHQSNSQVNKWWILEECSERMESSMTYTSDYKQPKTITDSRGNTVHYEYDDKNRLLTKLTDAKGNATSYAYDANTDKMTEVARMVDGKEVKVSYTYENEKVTSIGHNGFTYDYAYDPFGNLESVSVGGRELERTTLRSRNGLADRITYATGEAVRNEYNSEEQLAAQYLITADGREEKLFENTYDSCGKIARHKDLCSGVISTYQYDLIGRMVGTDRSDGMKLRKVYDEKNRVKGYTYQKDRVGHEVEFLYGDVEKQQKPGLGYGIKINGAQKIAYEYDALGRVIRTHNHFSDTNTSTQEYTYVSGKEAGVTTNLVASVREGNRAESYTYDACGNVETMVERSADGSERKIRYYYDALNQLVREDNQKQNKTICYTYDVGGNMVRRDEYRYIENPVITEAPWKSDTFEYQTGGWRDQLHFYNGQAITYDAMGNPLQYLGMQMEWEKGHQLKHITGAGLDMYCMYNDSGKRIRKTVNGVTTDFYLDGSAILMQTSSDGSRIDFFYDDKGNVFAMKYQNEMYFYRKNLFGDILGILDSHGTELVKYEYNSWGKLLNLTDYSSNGLGRRNPFRFKGYYYDEELGMYYLNSRYYDPETGRMLSPDVLEVLVVNVDSTAKNLYLYCDSNPIQRKDDDGKILHCVLVGAASAAFGMITTIATNIVTDEKWNDGLVEVGASSFVSGALSVSGFGPLGSAVGQAIGQGVIAGITEGYSLWKKSKTGGITAWDVTNSVINVGISISGGTHYQKKDSIYAKGKIRRMRNRIRDYNKAKAGGKRGVIARRKAELDRETKKLGEMVYKHSKPDWTSSLLNVVNNVVSGSQPVDKPKGGGKRVFYMRW</sequence>
<dbReference type="Proteomes" id="UP000234891">
    <property type="component" value="Unassembled WGS sequence"/>
</dbReference>
<feature type="region of interest" description="Disordered" evidence="5">
    <location>
        <begin position="1344"/>
        <end position="1370"/>
    </location>
</feature>
<dbReference type="Pfam" id="PF14200">
    <property type="entry name" value="RicinB_lectin_2"/>
    <property type="match status" value="2"/>
</dbReference>
<dbReference type="EMBL" id="NIHS01000010">
    <property type="protein sequence ID" value="PLT72855.1"/>
    <property type="molecule type" value="Genomic_DNA"/>
</dbReference>
<proteinExistence type="predicted"/>
<evidence type="ECO:0000313" key="8">
    <source>
        <dbReference type="Proteomes" id="UP000234891"/>
    </source>
</evidence>
<protein>
    <recommendedName>
        <fullName evidence="6">Ricin B lectin domain-containing protein</fullName>
    </recommendedName>
</protein>
<organism evidence="7 8">
    <name type="scientific">Mediterraneibacter gnavus</name>
    <name type="common">Ruminococcus gnavus</name>
    <dbReference type="NCBI Taxonomy" id="33038"/>
    <lineage>
        <taxon>Bacteria</taxon>
        <taxon>Bacillati</taxon>
        <taxon>Bacillota</taxon>
        <taxon>Clostridia</taxon>
        <taxon>Lachnospirales</taxon>
        <taxon>Lachnospiraceae</taxon>
        <taxon>Mediterraneibacter</taxon>
    </lineage>
</organism>
<name>A0A2N5PCP2_MEDGN</name>
<dbReference type="InterPro" id="IPR055372">
    <property type="entry name" value="CBM96"/>
</dbReference>
<dbReference type="Pfam" id="PF05593">
    <property type="entry name" value="RHS_repeat"/>
    <property type="match status" value="2"/>
</dbReference>